<reference evidence="1 4" key="3">
    <citation type="submission" date="2020-10" db="EMBL/GenBank/DDBJ databases">
        <title>Ca. Dormibacterota MAGs.</title>
        <authorList>
            <person name="Montgomery K."/>
        </authorList>
    </citation>
    <scope>NUCLEOTIDE SEQUENCE [LARGE SCALE GENOMIC DNA]</scope>
    <source>
        <strain evidence="1">SC8812_S17_18</strain>
    </source>
</reference>
<comment type="caution">
    <text evidence="2">The sequence shown here is derived from an EMBL/GenBank/DDBJ whole genome shotgun (WGS) entry which is preliminary data.</text>
</comment>
<evidence type="ECO:0000313" key="1">
    <source>
        <dbReference type="EMBL" id="MBJ7595812.1"/>
    </source>
</evidence>
<dbReference type="EMBL" id="JAEKNS010000134">
    <property type="protein sequence ID" value="MBJ7595812.1"/>
    <property type="molecule type" value="Genomic_DNA"/>
</dbReference>
<dbReference type="SUPFAM" id="SSF55961">
    <property type="entry name" value="Bet v1-like"/>
    <property type="match status" value="1"/>
</dbReference>
<sequence length="145" mass="15960">MARYTTSVDSMLSPVDAFEYMASFDNASEWDPSVVEARRLDSGALGMGSAFRIVSKFAGRSVPLRYEITEFDAGRRVVLEAWNGTFGSVDTITIVPAGSASTVTYDARLVFKGISRIADPLMQLVFNRVGRKADASLRTHLNRTR</sequence>
<dbReference type="InterPro" id="IPR023393">
    <property type="entry name" value="START-like_dom_sf"/>
</dbReference>
<dbReference type="Pfam" id="PF10604">
    <property type="entry name" value="Polyketide_cyc2"/>
    <property type="match status" value="1"/>
</dbReference>
<dbReference type="AlphaFoldDB" id="A0A2W5Z9Y8"/>
<evidence type="ECO:0000313" key="4">
    <source>
        <dbReference type="Proteomes" id="UP000606991"/>
    </source>
</evidence>
<dbReference type="Gene3D" id="3.30.530.20">
    <property type="match status" value="1"/>
</dbReference>
<name>A0A2W5Z9Y8_9BACT</name>
<dbReference type="Proteomes" id="UP000248724">
    <property type="component" value="Unassembled WGS sequence"/>
</dbReference>
<dbReference type="Proteomes" id="UP000606991">
    <property type="component" value="Unassembled WGS sequence"/>
</dbReference>
<accession>A0A934JVP8</accession>
<proteinExistence type="predicted"/>
<dbReference type="InterPro" id="IPR019587">
    <property type="entry name" value="Polyketide_cyclase/dehydratase"/>
</dbReference>
<protein>
    <submittedName>
        <fullName evidence="2">Polyketide cyclase</fullName>
    </submittedName>
    <submittedName>
        <fullName evidence="1">SRPBCC family protein</fullName>
    </submittedName>
</protein>
<dbReference type="EMBL" id="QHBU01000079">
    <property type="protein sequence ID" value="PZR82190.1"/>
    <property type="molecule type" value="Genomic_DNA"/>
</dbReference>
<gene>
    <name evidence="2" type="ORF">DLM65_04245</name>
    <name evidence="1" type="ORF">JF886_13325</name>
</gene>
<evidence type="ECO:0000313" key="3">
    <source>
        <dbReference type="Proteomes" id="UP000248724"/>
    </source>
</evidence>
<reference evidence="2 3" key="1">
    <citation type="journal article" date="2017" name="Nature">
        <title>Atmospheric trace gases support primary production in Antarctic desert surface soil.</title>
        <authorList>
            <person name="Ji M."/>
            <person name="Greening C."/>
            <person name="Vanwonterghem I."/>
            <person name="Carere C.R."/>
            <person name="Bay S.K."/>
            <person name="Steen J.A."/>
            <person name="Montgomery K."/>
            <person name="Lines T."/>
            <person name="Beardall J."/>
            <person name="van Dorst J."/>
            <person name="Snape I."/>
            <person name="Stott M.B."/>
            <person name="Hugenholtz P."/>
            <person name="Ferrari B.C."/>
        </authorList>
    </citation>
    <scope>NUCLEOTIDE SEQUENCE [LARGE SCALE GENOMIC DNA]</scope>
    <source>
        <strain evidence="2">RRmetagenome_bin12</strain>
    </source>
</reference>
<dbReference type="RefSeq" id="WP_337313271.1">
    <property type="nucleotide sequence ID" value="NZ_JAEKNS010000134.1"/>
</dbReference>
<organism evidence="2 3">
    <name type="scientific">Candidatus Aeolococcus gillhamiae</name>
    <dbReference type="NCBI Taxonomy" id="3127015"/>
    <lineage>
        <taxon>Bacteria</taxon>
        <taxon>Bacillati</taxon>
        <taxon>Candidatus Dormiibacterota</taxon>
        <taxon>Candidatus Dormibacteria</taxon>
        <taxon>Candidatus Aeolococcales</taxon>
        <taxon>Candidatus Aeolococcaceae</taxon>
        <taxon>Candidatus Aeolococcus</taxon>
    </lineage>
</organism>
<reference evidence="2" key="2">
    <citation type="submission" date="2018-05" db="EMBL/GenBank/DDBJ databases">
        <authorList>
            <person name="Ferrari B."/>
        </authorList>
    </citation>
    <scope>NUCLEOTIDE SEQUENCE</scope>
    <source>
        <strain evidence="2">RRmetagenome_bin12</strain>
    </source>
</reference>
<evidence type="ECO:0000313" key="2">
    <source>
        <dbReference type="EMBL" id="PZR82190.1"/>
    </source>
</evidence>
<accession>A0A2W5Z9Y8</accession>